<dbReference type="GO" id="GO:0008239">
    <property type="term" value="F:dipeptidyl-peptidase activity"/>
    <property type="evidence" value="ECO:0007669"/>
    <property type="project" value="InterPro"/>
</dbReference>
<dbReference type="InterPro" id="IPR029058">
    <property type="entry name" value="AB_hydrolase_fold"/>
</dbReference>
<dbReference type="EMBL" id="QQBG01000028">
    <property type="protein sequence ID" value="RDB31144.1"/>
    <property type="molecule type" value="Genomic_DNA"/>
</dbReference>
<reference evidence="4 5" key="1">
    <citation type="submission" date="2018-07" db="EMBL/GenBank/DDBJ databases">
        <title>Comparative genomics of the Candidatus Parilichlamydiaceae reveals evidence of convergent evolution and genome reduction in the phylum Chlamydiae.</title>
        <authorList>
            <person name="Taylor-Brown A."/>
            <person name="Polkinghorne A."/>
        </authorList>
    </citation>
    <scope>NUCLEOTIDE SEQUENCE [LARGE SCALE GENOMIC DNA]</scope>
    <source>
        <strain evidence="4 5">Hat2</strain>
    </source>
</reference>
<protein>
    <submittedName>
        <fullName evidence="4">Peptidase S15</fullName>
    </submittedName>
</protein>
<evidence type="ECO:0000313" key="5">
    <source>
        <dbReference type="Proteomes" id="UP000253816"/>
    </source>
</evidence>
<evidence type="ECO:0000313" key="4">
    <source>
        <dbReference type="EMBL" id="RDB31144.1"/>
    </source>
</evidence>
<comment type="caution">
    <text evidence="4">The sequence shown here is derived from an EMBL/GenBank/DDBJ whole genome shotgun (WGS) entry which is preliminary data.</text>
</comment>
<name>A0A369KHB0_9BACT</name>
<dbReference type="InterPro" id="IPR005674">
    <property type="entry name" value="CocE/Ser_esterase"/>
</dbReference>
<dbReference type="Pfam" id="PF02129">
    <property type="entry name" value="Peptidase_S15"/>
    <property type="match status" value="2"/>
</dbReference>
<keyword evidence="2" id="KW-0732">Signal</keyword>
<dbReference type="SUPFAM" id="SSF49785">
    <property type="entry name" value="Galactose-binding domain-like"/>
    <property type="match status" value="1"/>
</dbReference>
<accession>A0A369KHB0</accession>
<evidence type="ECO:0000256" key="1">
    <source>
        <dbReference type="ARBA" id="ARBA00022801"/>
    </source>
</evidence>
<dbReference type="InterPro" id="IPR008979">
    <property type="entry name" value="Galactose-bd-like_sf"/>
</dbReference>
<evidence type="ECO:0000256" key="2">
    <source>
        <dbReference type="SAM" id="SignalP"/>
    </source>
</evidence>
<dbReference type="SMART" id="SM00939">
    <property type="entry name" value="PepX_C"/>
    <property type="match status" value="1"/>
</dbReference>
<gene>
    <name evidence="4" type="ORF">HAT2_00754</name>
</gene>
<dbReference type="AlphaFoldDB" id="A0A369KHB0"/>
<keyword evidence="1" id="KW-0378">Hydrolase</keyword>
<dbReference type="SUPFAM" id="SSF53474">
    <property type="entry name" value="alpha/beta-Hydrolases"/>
    <property type="match status" value="1"/>
</dbReference>
<feature type="domain" description="Xaa-Pro dipeptidyl-peptidase C-terminal" evidence="3">
    <location>
        <begin position="292"/>
        <end position="493"/>
    </location>
</feature>
<evidence type="ECO:0000259" key="3">
    <source>
        <dbReference type="SMART" id="SM00939"/>
    </source>
</evidence>
<dbReference type="InterPro" id="IPR000383">
    <property type="entry name" value="Xaa-Pro-like_dom"/>
</dbReference>
<keyword evidence="5" id="KW-1185">Reference proteome</keyword>
<organism evidence="4 5">
    <name type="scientific">Candidatus Similichlamydia laticola</name>
    <dbReference type="NCBI Taxonomy" id="2170265"/>
    <lineage>
        <taxon>Bacteria</taxon>
        <taxon>Pseudomonadati</taxon>
        <taxon>Chlamydiota</taxon>
        <taxon>Chlamydiia</taxon>
        <taxon>Parachlamydiales</taxon>
        <taxon>Candidatus Parilichlamydiaceae</taxon>
        <taxon>Candidatus Similichlamydia</taxon>
    </lineage>
</organism>
<dbReference type="InterPro" id="IPR013736">
    <property type="entry name" value="Xaa-Pro_dipept_C"/>
</dbReference>
<dbReference type="NCBIfam" id="TIGR00976">
    <property type="entry name" value="CocE_NonD"/>
    <property type="match status" value="1"/>
</dbReference>
<feature type="signal peptide" evidence="2">
    <location>
        <begin position="1"/>
        <end position="22"/>
    </location>
</feature>
<sequence>MWGLRQSRGFAFLFLSSFSLQANPLFKRTLDFPSLSESCSSFCLLLPMRDGHESEVVFFTPSCVDPPWPCILVRSPYKLESNFLEEVLPLTKEGYGVVFQRTRRSWCGLLSLFTSSQKITEDTFDICAWLVASPYCNGSIGMWGLSASAIIQSLVGGQEIPGLKSLYMVSTTCRFIRDVLFSGDVVRKDIVRNRIGLLLQSFMGLCSFQEESPFFRMVEPKRYVTPQQRPTLYCTGWYDFFSKGTIDTFLEHHQANPSKSILIIGPWSHIPMTDSPFFFQNENNLPFDCSPKKWFDHHLKGEKWTEDISSLYYVLHPQEGHWKKMQTWPIPSQNTTLSLSQEPETWLIVEHDPSQPVPATKDWTLQNHAASIGQEVCQHPFVQKHLLNFEPQSETIITGTPRLQLSFIKTEQTSFIVRLCHISSQGEWRPLSQGAKKLEAKKLKYVFDCSPTSFLLKPGERLGLLFSSSSDPSLQHSEVPTSVTLNLEKSQIILPIEQSP</sequence>
<dbReference type="Gene3D" id="2.60.120.260">
    <property type="entry name" value="Galactose-binding domain-like"/>
    <property type="match status" value="1"/>
</dbReference>
<dbReference type="Proteomes" id="UP000253816">
    <property type="component" value="Unassembled WGS sequence"/>
</dbReference>
<feature type="chain" id="PRO_5016662698" evidence="2">
    <location>
        <begin position="23"/>
        <end position="500"/>
    </location>
</feature>
<proteinExistence type="predicted"/>
<dbReference type="Gene3D" id="3.40.50.1820">
    <property type="entry name" value="alpha/beta hydrolase"/>
    <property type="match status" value="1"/>
</dbReference>